<proteinExistence type="predicted"/>
<sequence length="127" mass="14615">MGPKESTLSPDQVIESLKEKIDQLELQKDIETLKYSNLQIKIGLGEINETINKTKNNHEVNVAIRAKGKLIGIVEQPENRNKWQDAINTAKKRVDYCDSECQQFIWHNSNEDEVNAARRIKRALGRE</sequence>
<organism evidence="2 3">
    <name type="scientific">Blepharisma stoltei</name>
    <dbReference type="NCBI Taxonomy" id="1481888"/>
    <lineage>
        <taxon>Eukaryota</taxon>
        <taxon>Sar</taxon>
        <taxon>Alveolata</taxon>
        <taxon>Ciliophora</taxon>
        <taxon>Postciliodesmatophora</taxon>
        <taxon>Heterotrichea</taxon>
        <taxon>Heterotrichida</taxon>
        <taxon>Blepharismidae</taxon>
        <taxon>Blepharisma</taxon>
    </lineage>
</organism>
<dbReference type="EMBL" id="CAJZBQ010000021">
    <property type="protein sequence ID" value="CAG9318638.1"/>
    <property type="molecule type" value="Genomic_DNA"/>
</dbReference>
<evidence type="ECO:0000313" key="3">
    <source>
        <dbReference type="Proteomes" id="UP001162131"/>
    </source>
</evidence>
<protein>
    <submittedName>
        <fullName evidence="2">Uncharacterized protein</fullName>
    </submittedName>
</protein>
<name>A0AAU9IY64_9CILI</name>
<keyword evidence="1" id="KW-0175">Coiled coil</keyword>
<reference evidence="2" key="1">
    <citation type="submission" date="2021-09" db="EMBL/GenBank/DDBJ databases">
        <authorList>
            <consortium name="AG Swart"/>
            <person name="Singh M."/>
            <person name="Singh A."/>
            <person name="Seah K."/>
            <person name="Emmerich C."/>
        </authorList>
    </citation>
    <scope>NUCLEOTIDE SEQUENCE</scope>
    <source>
        <strain evidence="2">ATCC30299</strain>
    </source>
</reference>
<accession>A0AAU9IY64</accession>
<evidence type="ECO:0000313" key="2">
    <source>
        <dbReference type="EMBL" id="CAG9318638.1"/>
    </source>
</evidence>
<dbReference type="AlphaFoldDB" id="A0AAU9IY64"/>
<feature type="coiled-coil region" evidence="1">
    <location>
        <begin position="14"/>
        <end position="41"/>
    </location>
</feature>
<comment type="caution">
    <text evidence="2">The sequence shown here is derived from an EMBL/GenBank/DDBJ whole genome shotgun (WGS) entry which is preliminary data.</text>
</comment>
<gene>
    <name evidence="2" type="ORF">BSTOLATCC_MIC22010</name>
</gene>
<dbReference type="Proteomes" id="UP001162131">
    <property type="component" value="Unassembled WGS sequence"/>
</dbReference>
<evidence type="ECO:0000256" key="1">
    <source>
        <dbReference type="SAM" id="Coils"/>
    </source>
</evidence>
<keyword evidence="3" id="KW-1185">Reference proteome</keyword>